<reference evidence="6" key="2">
    <citation type="submission" date="2021-04" db="EMBL/GenBank/DDBJ databases">
        <authorList>
            <person name="Gilroy R."/>
        </authorList>
    </citation>
    <scope>NUCLEOTIDE SEQUENCE</scope>
    <source>
        <strain evidence="6">9264</strain>
    </source>
</reference>
<dbReference type="InterPro" id="IPR056796">
    <property type="entry name" value="FdhE_C"/>
</dbReference>
<dbReference type="InterPro" id="IPR056774">
    <property type="entry name" value="FdhE_N"/>
</dbReference>
<sequence length="317" mass="34943">MPRILPRGEIEGLDHTSIPRLRLPERTSLFKDRAQRLRQLATEHPAAGYLELLAHLADGQQLVLNHLEPAPLSPAAIDTAHTHRMPPLLASSWPREASWHTSLAQLMQHMLNVSTLPSEAQGVCQTILTACTEQPQQLEQLAESVLRGQLGPNEPAAWAPFVMAALQVHWTNLLTSLKETDIPMGTPFGVCPSCGTLPLSSIVRIGGRQDGCRYLCCPLCALEWHLVRVTCSHCESTKNIYYHEIEDGPAGIKAESCDHCHSYRKIFYQEKQLGVDPVADDLASLALDVLMGEEGYGRVQGNPLLWQAHADPDPVVS</sequence>
<dbReference type="Pfam" id="PF24859">
    <property type="entry name" value="FdhE_central"/>
    <property type="match status" value="1"/>
</dbReference>
<dbReference type="InterPro" id="IPR056797">
    <property type="entry name" value="FdhE_central"/>
</dbReference>
<reference evidence="6" key="1">
    <citation type="journal article" date="2021" name="PeerJ">
        <title>Extensive microbial diversity within the chicken gut microbiome revealed by metagenomics and culture.</title>
        <authorList>
            <person name="Gilroy R."/>
            <person name="Ravi A."/>
            <person name="Getino M."/>
            <person name="Pursley I."/>
            <person name="Horton D.L."/>
            <person name="Alikhan N.F."/>
            <person name="Baker D."/>
            <person name="Gharbi K."/>
            <person name="Hall N."/>
            <person name="Watson M."/>
            <person name="Adriaenssens E.M."/>
            <person name="Foster-Nyarko E."/>
            <person name="Jarju S."/>
            <person name="Secka A."/>
            <person name="Antonio M."/>
            <person name="Oren A."/>
            <person name="Chaudhuri R.R."/>
            <person name="La Ragione R."/>
            <person name="Hildebrand F."/>
            <person name="Pallen M.J."/>
        </authorList>
    </citation>
    <scope>NUCLEOTIDE SEQUENCE</scope>
    <source>
        <strain evidence="6">9264</strain>
    </source>
</reference>
<evidence type="ECO:0000256" key="1">
    <source>
        <dbReference type="ARBA" id="ARBA00022490"/>
    </source>
</evidence>
<dbReference type="PANTHER" id="PTHR37689">
    <property type="entry name" value="PROTEIN FDHE"/>
    <property type="match status" value="1"/>
</dbReference>
<evidence type="ECO:0000313" key="7">
    <source>
        <dbReference type="Proteomes" id="UP000823889"/>
    </source>
</evidence>
<dbReference type="CDD" id="cd16341">
    <property type="entry name" value="FdhE"/>
    <property type="match status" value="1"/>
</dbReference>
<dbReference type="GO" id="GO:0005829">
    <property type="term" value="C:cytosol"/>
    <property type="evidence" value="ECO:0007669"/>
    <property type="project" value="TreeGrafter"/>
</dbReference>
<gene>
    <name evidence="2 6" type="primary">fdhE</name>
    <name evidence="6" type="ORF">H9906_09180</name>
</gene>
<organism evidence="6 7">
    <name type="scientific">Candidatus Paenalcaligenes intestinipullorum</name>
    <dbReference type="NCBI Taxonomy" id="2838718"/>
    <lineage>
        <taxon>Bacteria</taxon>
        <taxon>Pseudomonadati</taxon>
        <taxon>Pseudomonadota</taxon>
        <taxon>Betaproteobacteria</taxon>
        <taxon>Burkholderiales</taxon>
        <taxon>Alcaligenaceae</taxon>
        <taxon>Paenalcaligenes</taxon>
    </lineage>
</organism>
<evidence type="ECO:0000256" key="2">
    <source>
        <dbReference type="HAMAP-Rule" id="MF_00611"/>
    </source>
</evidence>
<proteinExistence type="inferred from homology"/>
<feature type="domain" description="FdhE C-terminal" evidence="5">
    <location>
        <begin position="229"/>
        <end position="305"/>
    </location>
</feature>
<dbReference type="PANTHER" id="PTHR37689:SF1">
    <property type="entry name" value="PROTEIN FDHE"/>
    <property type="match status" value="1"/>
</dbReference>
<name>A0A9D2ZPQ9_9BURK</name>
<feature type="domain" description="FdhE N-terminal" evidence="3">
    <location>
        <begin position="18"/>
        <end position="182"/>
    </location>
</feature>
<dbReference type="InterPro" id="IPR024064">
    <property type="entry name" value="FdhE-like_sf"/>
</dbReference>
<evidence type="ECO:0000313" key="6">
    <source>
        <dbReference type="EMBL" id="HJD45179.1"/>
    </source>
</evidence>
<evidence type="ECO:0000259" key="5">
    <source>
        <dbReference type="Pfam" id="PF24860"/>
    </source>
</evidence>
<keyword evidence="1 2" id="KW-0963">Cytoplasm</keyword>
<dbReference type="GO" id="GO:0008199">
    <property type="term" value="F:ferric iron binding"/>
    <property type="evidence" value="ECO:0007669"/>
    <property type="project" value="TreeGrafter"/>
</dbReference>
<evidence type="ECO:0000259" key="3">
    <source>
        <dbReference type="Pfam" id="PF04216"/>
    </source>
</evidence>
<dbReference type="Gene3D" id="3.90.1670.10">
    <property type="entry name" value="FdhE-like domain"/>
    <property type="match status" value="1"/>
</dbReference>
<dbReference type="SUPFAM" id="SSF144020">
    <property type="entry name" value="FdhE-like"/>
    <property type="match status" value="1"/>
</dbReference>
<comment type="function">
    <text evidence="2">Necessary for formate dehydrogenase activity.</text>
</comment>
<dbReference type="Pfam" id="PF24860">
    <property type="entry name" value="FdhE_C"/>
    <property type="match status" value="1"/>
</dbReference>
<dbReference type="Pfam" id="PF04216">
    <property type="entry name" value="FdhE_N"/>
    <property type="match status" value="1"/>
</dbReference>
<dbReference type="InterPro" id="IPR006452">
    <property type="entry name" value="Formate_DH_accessory"/>
</dbReference>
<dbReference type="GO" id="GO:0051604">
    <property type="term" value="P:protein maturation"/>
    <property type="evidence" value="ECO:0007669"/>
    <property type="project" value="TreeGrafter"/>
</dbReference>
<dbReference type="PIRSF" id="PIRSF018296">
    <property type="entry name" value="Format_dh_formtn"/>
    <property type="match status" value="1"/>
</dbReference>
<feature type="domain" description="FdhE central" evidence="4">
    <location>
        <begin position="190"/>
        <end position="228"/>
    </location>
</feature>
<dbReference type="Proteomes" id="UP000823889">
    <property type="component" value="Unassembled WGS sequence"/>
</dbReference>
<comment type="subcellular location">
    <subcellularLocation>
        <location evidence="2">Cytoplasm</location>
    </subcellularLocation>
</comment>
<comment type="caution">
    <text evidence="6">The sequence shown here is derived from an EMBL/GenBank/DDBJ whole genome shotgun (WGS) entry which is preliminary data.</text>
</comment>
<protein>
    <recommendedName>
        <fullName evidence="2">Protein FdhE homolog</fullName>
    </recommendedName>
</protein>
<dbReference type="AlphaFoldDB" id="A0A9D2ZPQ9"/>
<dbReference type="NCBIfam" id="TIGR01562">
    <property type="entry name" value="FdhE"/>
    <property type="match status" value="1"/>
</dbReference>
<comment type="similarity">
    <text evidence="2">Belongs to the FdhE family.</text>
</comment>
<dbReference type="HAMAP" id="MF_00611">
    <property type="entry name" value="FdeH"/>
    <property type="match status" value="1"/>
</dbReference>
<accession>A0A9D2ZPQ9</accession>
<dbReference type="EMBL" id="DWUQ01000193">
    <property type="protein sequence ID" value="HJD45179.1"/>
    <property type="molecule type" value="Genomic_DNA"/>
</dbReference>
<evidence type="ECO:0000259" key="4">
    <source>
        <dbReference type="Pfam" id="PF24859"/>
    </source>
</evidence>